<keyword evidence="3" id="KW-1185">Reference proteome</keyword>
<proteinExistence type="predicted"/>
<evidence type="ECO:0000313" key="3">
    <source>
        <dbReference type="Proteomes" id="UP000516437"/>
    </source>
</evidence>
<organism evidence="2 3">
    <name type="scientific">Morella rubra</name>
    <name type="common">Chinese bayberry</name>
    <dbReference type="NCBI Taxonomy" id="262757"/>
    <lineage>
        <taxon>Eukaryota</taxon>
        <taxon>Viridiplantae</taxon>
        <taxon>Streptophyta</taxon>
        <taxon>Embryophyta</taxon>
        <taxon>Tracheophyta</taxon>
        <taxon>Spermatophyta</taxon>
        <taxon>Magnoliopsida</taxon>
        <taxon>eudicotyledons</taxon>
        <taxon>Gunneridae</taxon>
        <taxon>Pentapetalae</taxon>
        <taxon>rosids</taxon>
        <taxon>fabids</taxon>
        <taxon>Fagales</taxon>
        <taxon>Myricaceae</taxon>
        <taxon>Morella</taxon>
    </lineage>
</organism>
<dbReference type="Proteomes" id="UP000516437">
    <property type="component" value="Chromosome 7"/>
</dbReference>
<dbReference type="AlphaFoldDB" id="A0A6A1V4W7"/>
<dbReference type="EMBL" id="RXIC02000025">
    <property type="protein sequence ID" value="KAB1207395.1"/>
    <property type="molecule type" value="Genomic_DNA"/>
</dbReference>
<comment type="caution">
    <text evidence="2">The sequence shown here is derived from an EMBL/GenBank/DDBJ whole genome shotgun (WGS) entry which is preliminary data.</text>
</comment>
<sequence>MVELQTELDPDRQNQNIANEIMVEVLGPRGSYIKGMGRSGIPSPSLQARSSIVARLSSQVDKYKSEADWYKEAFQNLWTEVKQLTAHFKEHTNKCGGHEQPSDEVQDNDRLNDEVQHNDSEQQQQQE</sequence>
<evidence type="ECO:0000256" key="1">
    <source>
        <dbReference type="SAM" id="MobiDB-lite"/>
    </source>
</evidence>
<gene>
    <name evidence="2" type="ORF">CJ030_MR7G017422</name>
</gene>
<reference evidence="2 3" key="1">
    <citation type="journal article" date="2019" name="Plant Biotechnol. J.">
        <title>The red bayberry genome and genetic basis of sex determination.</title>
        <authorList>
            <person name="Jia H.M."/>
            <person name="Jia H.J."/>
            <person name="Cai Q.L."/>
            <person name="Wang Y."/>
            <person name="Zhao H.B."/>
            <person name="Yang W.F."/>
            <person name="Wang G.Y."/>
            <person name="Li Y.H."/>
            <person name="Zhan D.L."/>
            <person name="Shen Y.T."/>
            <person name="Niu Q.F."/>
            <person name="Chang L."/>
            <person name="Qiu J."/>
            <person name="Zhao L."/>
            <person name="Xie H.B."/>
            <person name="Fu W.Y."/>
            <person name="Jin J."/>
            <person name="Li X.W."/>
            <person name="Jiao Y."/>
            <person name="Zhou C.C."/>
            <person name="Tu T."/>
            <person name="Chai C.Y."/>
            <person name="Gao J.L."/>
            <person name="Fan L.J."/>
            <person name="van de Weg E."/>
            <person name="Wang J.Y."/>
            <person name="Gao Z.S."/>
        </authorList>
    </citation>
    <scope>NUCLEOTIDE SEQUENCE [LARGE SCALE GENOMIC DNA]</scope>
    <source>
        <tissue evidence="2">Leaves</tissue>
    </source>
</reference>
<dbReference type="OrthoDB" id="1834312at2759"/>
<feature type="compositionally biased region" description="Basic and acidic residues" evidence="1">
    <location>
        <begin position="92"/>
        <end position="120"/>
    </location>
</feature>
<accession>A0A6A1V4W7</accession>
<evidence type="ECO:0000313" key="2">
    <source>
        <dbReference type="EMBL" id="KAB1207395.1"/>
    </source>
</evidence>
<feature type="region of interest" description="Disordered" evidence="1">
    <location>
        <begin position="92"/>
        <end position="127"/>
    </location>
</feature>
<protein>
    <submittedName>
        <fullName evidence="2">Uncharacterized protein</fullName>
    </submittedName>
</protein>
<name>A0A6A1V4W7_9ROSI</name>